<gene>
    <name evidence="5" type="ORF">F1B92_01070</name>
</gene>
<evidence type="ECO:0000313" key="6">
    <source>
        <dbReference type="Proteomes" id="UP000476338"/>
    </source>
</evidence>
<dbReference type="GO" id="GO:0051607">
    <property type="term" value="P:defense response to virus"/>
    <property type="evidence" value="ECO:0007669"/>
    <property type="project" value="UniProtKB-KW"/>
</dbReference>
<organism evidence="5 6">
    <name type="scientific">Campylobacter portucalensis</name>
    <dbReference type="NCBI Taxonomy" id="2608384"/>
    <lineage>
        <taxon>Bacteria</taxon>
        <taxon>Pseudomonadati</taxon>
        <taxon>Campylobacterota</taxon>
        <taxon>Epsilonproteobacteria</taxon>
        <taxon>Campylobacterales</taxon>
        <taxon>Campylobacteraceae</taxon>
        <taxon>Campylobacter</taxon>
    </lineage>
</organism>
<reference evidence="5 6" key="1">
    <citation type="submission" date="2019-09" db="EMBL/GenBank/DDBJ databases">
        <authorList>
            <person name="Silva M."/>
            <person name="Pereira G."/>
            <person name="Lopes-Da-Costa L."/>
            <person name="Silva E."/>
        </authorList>
    </citation>
    <scope>NUCLEOTIDE SEQUENCE [LARGE SCALE GENOMIC DNA]</scope>
    <source>
        <strain evidence="5 6">FMV-PI01</strain>
    </source>
</reference>
<dbReference type="GO" id="GO:0016788">
    <property type="term" value="F:hydrolase activity, acting on ester bonds"/>
    <property type="evidence" value="ECO:0007669"/>
    <property type="project" value="InterPro"/>
</dbReference>
<evidence type="ECO:0000256" key="2">
    <source>
        <dbReference type="ARBA" id="ARBA00022884"/>
    </source>
</evidence>
<dbReference type="Proteomes" id="UP000476338">
    <property type="component" value="Unassembled WGS sequence"/>
</dbReference>
<dbReference type="Pfam" id="PF01881">
    <property type="entry name" value="Cas_Cas6_C"/>
    <property type="match status" value="1"/>
</dbReference>
<dbReference type="InterPro" id="IPR010156">
    <property type="entry name" value="CRISPR-assoc_prot_Cas6"/>
</dbReference>
<dbReference type="PANTHER" id="PTHR36984">
    <property type="entry name" value="CRISPR-ASSOCIATED ENDORIBONUCLEASE CAS6 1"/>
    <property type="match status" value="1"/>
</dbReference>
<dbReference type="PANTHER" id="PTHR36984:SF1">
    <property type="entry name" value="CRISPR-ASSOCIATED ENDORIBONUCLEASE CAS6 1"/>
    <property type="match status" value="1"/>
</dbReference>
<evidence type="ECO:0000259" key="4">
    <source>
        <dbReference type="Pfam" id="PF01881"/>
    </source>
</evidence>
<dbReference type="CDD" id="cd21140">
    <property type="entry name" value="Cas6_I-like"/>
    <property type="match status" value="1"/>
</dbReference>
<keyword evidence="6" id="KW-1185">Reference proteome</keyword>
<proteinExistence type="inferred from homology"/>
<feature type="domain" description="CRISPR associated protein Cas6 C-terminal" evidence="4">
    <location>
        <begin position="124"/>
        <end position="221"/>
    </location>
</feature>
<reference evidence="5 6" key="2">
    <citation type="submission" date="2020-03" db="EMBL/GenBank/DDBJ databases">
        <title>Campylobacter portucalensis sp. nov., a new species of Campylobacter isolated from the reproductive tract of bulls.</title>
        <authorList>
            <person name="Silva M.F."/>
            <person name="Pereira G."/>
            <person name="Carneiro C."/>
            <person name="Hemphill A."/>
            <person name="Mateus L."/>
            <person name="Lopes-Da-Costa L."/>
            <person name="Silva E."/>
        </authorList>
    </citation>
    <scope>NUCLEOTIDE SEQUENCE [LARGE SCALE GENOMIC DNA]</scope>
    <source>
        <strain evidence="5 6">FMV-PI01</strain>
    </source>
</reference>
<accession>A0A6L5WFI1</accession>
<dbReference type="RefSeq" id="WP_154570071.1">
    <property type="nucleotide sequence ID" value="NZ_VWSJ01000002.1"/>
</dbReference>
<dbReference type="Gene3D" id="3.30.70.1900">
    <property type="match status" value="1"/>
</dbReference>
<comment type="caution">
    <text evidence="5">The sequence shown here is derived from an EMBL/GenBank/DDBJ whole genome shotgun (WGS) entry which is preliminary data.</text>
</comment>
<dbReference type="AlphaFoldDB" id="A0A6L5WFI1"/>
<protein>
    <submittedName>
        <fullName evidence="5">CRISPR-associated protein Cas6</fullName>
    </submittedName>
</protein>
<keyword evidence="2" id="KW-0694">RNA-binding</keyword>
<keyword evidence="3" id="KW-0051">Antiviral defense</keyword>
<dbReference type="EMBL" id="VWSJ01000002">
    <property type="protein sequence ID" value="MSN95798.1"/>
    <property type="molecule type" value="Genomic_DNA"/>
</dbReference>
<evidence type="ECO:0000256" key="1">
    <source>
        <dbReference type="ARBA" id="ARBA00005937"/>
    </source>
</evidence>
<evidence type="ECO:0000256" key="3">
    <source>
        <dbReference type="ARBA" id="ARBA00023118"/>
    </source>
</evidence>
<dbReference type="InterPro" id="IPR049435">
    <property type="entry name" value="Cas_Cas6_C"/>
</dbReference>
<name>A0A6L5WFI1_9BACT</name>
<dbReference type="GO" id="GO:0003723">
    <property type="term" value="F:RNA binding"/>
    <property type="evidence" value="ECO:0007669"/>
    <property type="project" value="UniProtKB-KW"/>
</dbReference>
<comment type="similarity">
    <text evidence="1">Belongs to the CRISPR-associated protein Cas6/Cse3/CasE family.</text>
</comment>
<sequence>MLEIKSKIPSKNLEIYKGLSRLIQGYFYYILPQEEHLGYTHNSGKIFKKTNFCFTLKDGLLHIKFSALEKELEEMVAVYLLKNGLKLGEIHIIDTIINLSDHSTNETNINVKGCVVCNIKGLLDKKVYLEPNDSRHLEMMTKNLIQKYETFYNKAYDDEVKIELLWQDFDKFQKFYYGNNKNYMKAWLGVWNIKADNNLINLALSTGLGSGVMSYGCGFVEKV</sequence>
<evidence type="ECO:0000313" key="5">
    <source>
        <dbReference type="EMBL" id="MSN95798.1"/>
    </source>
</evidence>